<dbReference type="EMBL" id="CP021109">
    <property type="protein sequence ID" value="ARP86374.1"/>
    <property type="molecule type" value="Genomic_DNA"/>
</dbReference>
<dbReference type="Pfam" id="PF05368">
    <property type="entry name" value="NmrA"/>
    <property type="match status" value="1"/>
</dbReference>
<dbReference type="Proteomes" id="UP000194139">
    <property type="component" value="Chromosome"/>
</dbReference>
<organism evidence="2 3">
    <name type="scientific">Bordetella genomosp. 9</name>
    <dbReference type="NCBI Taxonomy" id="1416803"/>
    <lineage>
        <taxon>Bacteria</taxon>
        <taxon>Pseudomonadati</taxon>
        <taxon>Pseudomonadota</taxon>
        <taxon>Betaproteobacteria</taxon>
        <taxon>Burkholderiales</taxon>
        <taxon>Alcaligenaceae</taxon>
        <taxon>Bordetella</taxon>
    </lineage>
</organism>
<feature type="domain" description="NmrA-like" evidence="1">
    <location>
        <begin position="13"/>
        <end position="234"/>
    </location>
</feature>
<dbReference type="AlphaFoldDB" id="A0A1W6YZK2"/>
<dbReference type="InterPro" id="IPR051604">
    <property type="entry name" value="Ergot_Alk_Oxidoreductase"/>
</dbReference>
<dbReference type="Gene3D" id="3.40.50.720">
    <property type="entry name" value="NAD(P)-binding Rossmann-like Domain"/>
    <property type="match status" value="1"/>
</dbReference>
<dbReference type="CDD" id="cd05251">
    <property type="entry name" value="NmrA_like_SDR_a"/>
    <property type="match status" value="1"/>
</dbReference>
<proteinExistence type="predicted"/>
<dbReference type="InterPro" id="IPR036291">
    <property type="entry name" value="NAD(P)-bd_dom_sf"/>
</dbReference>
<evidence type="ECO:0000313" key="2">
    <source>
        <dbReference type="EMBL" id="ARP86374.1"/>
    </source>
</evidence>
<gene>
    <name evidence="2" type="ORF">CAL13_09310</name>
</gene>
<dbReference type="PANTHER" id="PTHR43162">
    <property type="match status" value="1"/>
</dbReference>
<evidence type="ECO:0000259" key="1">
    <source>
        <dbReference type="Pfam" id="PF05368"/>
    </source>
</evidence>
<dbReference type="SUPFAM" id="SSF51735">
    <property type="entry name" value="NAD(P)-binding Rossmann-fold domains"/>
    <property type="match status" value="1"/>
</dbReference>
<dbReference type="PANTHER" id="PTHR43162:SF1">
    <property type="entry name" value="PRESTALK A DIFFERENTIATION PROTEIN A"/>
    <property type="match status" value="1"/>
</dbReference>
<reference evidence="2 3" key="1">
    <citation type="submission" date="2017-05" db="EMBL/GenBank/DDBJ databases">
        <title>Complete and WGS of Bordetella genogroups.</title>
        <authorList>
            <person name="Spilker T."/>
            <person name="LiPuma J."/>
        </authorList>
    </citation>
    <scope>NUCLEOTIDE SEQUENCE [LARGE SCALE GENOMIC DNA]</scope>
    <source>
        <strain evidence="2 3">AU17164</strain>
    </source>
</reference>
<name>A0A1W6YZK2_9BORD</name>
<dbReference type="RefSeq" id="WP_086072184.1">
    <property type="nucleotide sequence ID" value="NZ_CP021109.1"/>
</dbReference>
<accession>A0A1W6YZK2</accession>
<dbReference type="InterPro" id="IPR008030">
    <property type="entry name" value="NmrA-like"/>
</dbReference>
<protein>
    <submittedName>
        <fullName evidence="2">NmrA family transcriptional regulator</fullName>
    </submittedName>
</protein>
<evidence type="ECO:0000313" key="3">
    <source>
        <dbReference type="Proteomes" id="UP000194139"/>
    </source>
</evidence>
<keyword evidence="3" id="KW-1185">Reference proteome</keyword>
<sequence>MSPIDNYPSKEQDASILVTGASGTVGSQVVQRLASTGVQVKALVRAPGKVALPAGVTEVVGDMSSVRAMRAALSSVRTLFLLNAVVPDEVTQALITLNLAREAGIERIVYLSVIHADLYTNVPHFTGKHTVERMIESLQLPVTILRPAYYMQNDERIKSVIETHGVYPMPIGKAGVNMVDVRDIADIAVAELLERHRTPGALPSRTLEVAGPETLTGESVARVWSEALGRGIRYGGDDLDGFEQQMAANGPDWLAYDMRLMMGGIQKHGMLPGDGAEDALRKILGRPLRTYRDAVREVLGA</sequence>
<dbReference type="Gene3D" id="3.90.25.10">
    <property type="entry name" value="UDP-galactose 4-epimerase, domain 1"/>
    <property type="match status" value="1"/>
</dbReference>